<dbReference type="AlphaFoldDB" id="A0A4Y3QNT9"/>
<name>A0A4Y3QNT9_MICTE</name>
<organism evidence="2 3">
    <name type="scientific">Microbacterium testaceum</name>
    <name type="common">Aureobacterium testaceum</name>
    <name type="synonym">Brevibacterium testaceum</name>
    <dbReference type="NCBI Taxonomy" id="2033"/>
    <lineage>
        <taxon>Bacteria</taxon>
        <taxon>Bacillati</taxon>
        <taxon>Actinomycetota</taxon>
        <taxon>Actinomycetes</taxon>
        <taxon>Micrococcales</taxon>
        <taxon>Microbacteriaceae</taxon>
        <taxon>Microbacterium</taxon>
    </lineage>
</organism>
<feature type="domain" description="RNA ligase" evidence="1">
    <location>
        <begin position="18"/>
        <end position="168"/>
    </location>
</feature>
<gene>
    <name evidence="2" type="ORF">MTE01_29090</name>
</gene>
<dbReference type="Pfam" id="PF09414">
    <property type="entry name" value="RNA_ligase"/>
    <property type="match status" value="1"/>
</dbReference>
<dbReference type="InterPro" id="IPR021122">
    <property type="entry name" value="RNA_ligase_dom_REL/Rnl2"/>
</dbReference>
<sequence>MSAIPFEPWPKTPRLNRDVVFTEKIDGTNAAVVILPTEAVDRIILEDGTVSFFDGDRHNIINVVDEHVVFAQSRNRFITPDRDNAGFARFVLENAAALVATLGPGRHFGEWWGSGIQRGYGLTGGEKRFSLFNAARWGLEDLSAVPGLGAVPILPFSRLEHAAEALDFLRQNGSLAAPGFDNPEGLIAWHTAARTSFKALLEGDDFPKGNAA</sequence>
<accession>A0A4Y3QNT9</accession>
<proteinExistence type="predicted"/>
<evidence type="ECO:0000313" key="3">
    <source>
        <dbReference type="Proteomes" id="UP000319525"/>
    </source>
</evidence>
<protein>
    <recommendedName>
        <fullName evidence="1">RNA ligase domain-containing protein</fullName>
    </recommendedName>
</protein>
<dbReference type="SUPFAM" id="SSF56091">
    <property type="entry name" value="DNA ligase/mRNA capping enzyme, catalytic domain"/>
    <property type="match status" value="1"/>
</dbReference>
<dbReference type="RefSeq" id="WP_218026370.1">
    <property type="nucleotide sequence ID" value="NZ_BJML01000011.1"/>
</dbReference>
<reference evidence="2 3" key="1">
    <citation type="submission" date="2019-06" db="EMBL/GenBank/DDBJ databases">
        <title>Whole genome shotgun sequence of Microbacterium testaceum NBRC 12675.</title>
        <authorList>
            <person name="Hosoyama A."/>
            <person name="Uohara A."/>
            <person name="Ohji S."/>
            <person name="Ichikawa N."/>
        </authorList>
    </citation>
    <scope>NUCLEOTIDE SEQUENCE [LARGE SCALE GENOMIC DNA]</scope>
    <source>
        <strain evidence="2 3">NBRC 12675</strain>
    </source>
</reference>
<dbReference type="GeneID" id="57145592"/>
<dbReference type="EMBL" id="BJML01000011">
    <property type="protein sequence ID" value="GEB46964.1"/>
    <property type="molecule type" value="Genomic_DNA"/>
</dbReference>
<evidence type="ECO:0000313" key="2">
    <source>
        <dbReference type="EMBL" id="GEB46964.1"/>
    </source>
</evidence>
<dbReference type="Proteomes" id="UP000319525">
    <property type="component" value="Unassembled WGS sequence"/>
</dbReference>
<evidence type="ECO:0000259" key="1">
    <source>
        <dbReference type="Pfam" id="PF09414"/>
    </source>
</evidence>
<comment type="caution">
    <text evidence="2">The sequence shown here is derived from an EMBL/GenBank/DDBJ whole genome shotgun (WGS) entry which is preliminary data.</text>
</comment>